<dbReference type="PANTHER" id="PTHR32479:SF19">
    <property type="entry name" value="ANAEROBIC GLYCEROL-3-PHOSPHATE DEHYDROGENASE SUBUNIT C"/>
    <property type="match status" value="1"/>
</dbReference>
<keyword evidence="1" id="KW-0004">4Fe-4S</keyword>
<reference evidence="7 8" key="1">
    <citation type="submission" date="2018-05" db="EMBL/GenBank/DDBJ databases">
        <title>Marinifilum breve JC075T sp. nov., a marine bacterium isolated from Yongle Blue Hole in the South China Sea.</title>
        <authorList>
            <person name="Fu T."/>
        </authorList>
    </citation>
    <scope>NUCLEOTIDE SEQUENCE [LARGE SCALE GENOMIC DNA]</scope>
    <source>
        <strain evidence="7 8">JC075</strain>
    </source>
</reference>
<dbReference type="SUPFAM" id="SSF46548">
    <property type="entry name" value="alpha-helical ferredoxin"/>
    <property type="match status" value="1"/>
</dbReference>
<accession>A0A2V4A3C8</accession>
<keyword evidence="4" id="KW-0408">Iron</keyword>
<name>A0A2V4A3C8_9BACT</name>
<evidence type="ECO:0000259" key="6">
    <source>
        <dbReference type="PROSITE" id="PS51379"/>
    </source>
</evidence>
<dbReference type="PROSITE" id="PS00198">
    <property type="entry name" value="4FE4S_FER_1"/>
    <property type="match status" value="1"/>
</dbReference>
<dbReference type="GO" id="GO:0016491">
    <property type="term" value="F:oxidoreductase activity"/>
    <property type="evidence" value="ECO:0007669"/>
    <property type="project" value="UniProtKB-ARBA"/>
</dbReference>
<gene>
    <name evidence="7" type="primary">glpC</name>
    <name evidence="7" type="ORF">DF185_03795</name>
</gene>
<evidence type="ECO:0000256" key="1">
    <source>
        <dbReference type="ARBA" id="ARBA00022485"/>
    </source>
</evidence>
<dbReference type="Proteomes" id="UP000248079">
    <property type="component" value="Unassembled WGS sequence"/>
</dbReference>
<protein>
    <submittedName>
        <fullName evidence="7">Anaerobic glycerol-3-phosphate dehydrogenase subunit C</fullName>
    </submittedName>
</protein>
<dbReference type="NCBIfam" id="NF008369">
    <property type="entry name" value="PRK11168.1"/>
    <property type="match status" value="1"/>
</dbReference>
<dbReference type="Pfam" id="PF02754">
    <property type="entry name" value="CCG"/>
    <property type="match status" value="2"/>
</dbReference>
<dbReference type="GO" id="GO:0009061">
    <property type="term" value="P:anaerobic respiration"/>
    <property type="evidence" value="ECO:0007669"/>
    <property type="project" value="InterPro"/>
</dbReference>
<comment type="caution">
    <text evidence="7">The sequence shown here is derived from an EMBL/GenBank/DDBJ whole genome shotgun (WGS) entry which is preliminary data.</text>
</comment>
<dbReference type="GO" id="GO:0051539">
    <property type="term" value="F:4 iron, 4 sulfur cluster binding"/>
    <property type="evidence" value="ECO:0007669"/>
    <property type="project" value="UniProtKB-KW"/>
</dbReference>
<dbReference type="InterPro" id="IPR017900">
    <property type="entry name" value="4Fe4S_Fe_S_CS"/>
</dbReference>
<evidence type="ECO:0000256" key="2">
    <source>
        <dbReference type="ARBA" id="ARBA00022723"/>
    </source>
</evidence>
<proteinExistence type="predicted"/>
<keyword evidence="8" id="KW-1185">Reference proteome</keyword>
<keyword evidence="5" id="KW-0411">Iron-sulfur</keyword>
<keyword evidence="2" id="KW-0479">Metal-binding</keyword>
<dbReference type="Pfam" id="PF13183">
    <property type="entry name" value="Fer4_8"/>
    <property type="match status" value="1"/>
</dbReference>
<evidence type="ECO:0000256" key="3">
    <source>
        <dbReference type="ARBA" id="ARBA00022737"/>
    </source>
</evidence>
<dbReference type="Gene3D" id="1.10.1060.10">
    <property type="entry name" value="Alpha-helical ferredoxin"/>
    <property type="match status" value="1"/>
</dbReference>
<keyword evidence="3" id="KW-0677">Repeat</keyword>
<dbReference type="EMBL" id="QFLI01000001">
    <property type="protein sequence ID" value="PXY03216.1"/>
    <property type="molecule type" value="Genomic_DNA"/>
</dbReference>
<feature type="domain" description="4Fe-4S ferredoxin-type" evidence="6">
    <location>
        <begin position="54"/>
        <end position="85"/>
    </location>
</feature>
<evidence type="ECO:0000256" key="5">
    <source>
        <dbReference type="ARBA" id="ARBA00023014"/>
    </source>
</evidence>
<dbReference type="GO" id="GO:0016020">
    <property type="term" value="C:membrane"/>
    <property type="evidence" value="ECO:0007669"/>
    <property type="project" value="InterPro"/>
</dbReference>
<feature type="domain" description="4Fe-4S ferredoxin-type" evidence="6">
    <location>
        <begin position="10"/>
        <end position="37"/>
    </location>
</feature>
<dbReference type="PANTHER" id="PTHR32479">
    <property type="entry name" value="GLYCOLATE OXIDASE IRON-SULFUR SUBUNIT"/>
    <property type="match status" value="1"/>
</dbReference>
<dbReference type="GO" id="GO:0009331">
    <property type="term" value="C:glycerol-3-phosphate dehydrogenase (FAD) complex"/>
    <property type="evidence" value="ECO:0007669"/>
    <property type="project" value="InterPro"/>
</dbReference>
<dbReference type="InterPro" id="IPR004017">
    <property type="entry name" value="Cys_rich_dom"/>
</dbReference>
<dbReference type="OrthoDB" id="9767256at2"/>
<dbReference type="RefSeq" id="WP_110359371.1">
    <property type="nucleotide sequence ID" value="NZ_QFLI01000001.1"/>
</dbReference>
<evidence type="ECO:0000313" key="8">
    <source>
        <dbReference type="Proteomes" id="UP000248079"/>
    </source>
</evidence>
<dbReference type="InterPro" id="IPR009051">
    <property type="entry name" value="Helical_ferredxn"/>
</dbReference>
<dbReference type="AlphaFoldDB" id="A0A2V4A3C8"/>
<dbReference type="NCBIfam" id="TIGR03379">
    <property type="entry name" value="glycerol3P_GlpC"/>
    <property type="match status" value="1"/>
</dbReference>
<evidence type="ECO:0000256" key="4">
    <source>
        <dbReference type="ARBA" id="ARBA00023004"/>
    </source>
</evidence>
<dbReference type="InterPro" id="IPR017896">
    <property type="entry name" value="4Fe4S_Fe-S-bd"/>
</dbReference>
<dbReference type="PROSITE" id="PS51379">
    <property type="entry name" value="4FE4S_FER_2"/>
    <property type="match status" value="2"/>
</dbReference>
<dbReference type="GO" id="GO:0046872">
    <property type="term" value="F:metal ion binding"/>
    <property type="evidence" value="ECO:0007669"/>
    <property type="project" value="UniProtKB-KW"/>
</dbReference>
<organism evidence="7 8">
    <name type="scientific">Marinifilum breve</name>
    <dbReference type="NCBI Taxonomy" id="2184082"/>
    <lineage>
        <taxon>Bacteria</taxon>
        <taxon>Pseudomonadati</taxon>
        <taxon>Bacteroidota</taxon>
        <taxon>Bacteroidia</taxon>
        <taxon>Marinilabiliales</taxon>
        <taxon>Marinifilaceae</taxon>
    </lineage>
</organism>
<sequence length="419" mass="47871">MKKEIFEPYNVSDNNFEQCVKCTICTVYCPVLEVNPDYPGPKQSGPDGERMRLKDPEFYDEALKLCLNCKRCEVACPSGVKIGDIIQSARIKYSKSKPKLRDMILANTDIVGTMASTFAPIVNTAVALKPVRKVMDSVLKIDHHRMFPKYTGLRFETWYRRYAEKKQQEFDKHVSYFHGCYVNYNFPQQGKDLIKVMNAAGYGVHLLEKEKCCGVALISNGLIKQATKQAKHNVEAFKKSIVDKKMPVISTSSTCIFTIRDEYPHLLGVKNEEIRNDSELATRFLFRLIDEGKLNLVFKKNYKKRIAYHTPCHMEKLGWSIYSTSLLKMIPGVELVQLESQCCGIAGTYGFKKENYQTSQEVGKPLFNQIENSKVDFVATDCETCKWQIEMSTSSKVHHPISILAEAIDVEATMKLWQK</sequence>
<dbReference type="InterPro" id="IPR017753">
    <property type="entry name" value="G3P_DH_GlpC_su"/>
</dbReference>
<evidence type="ECO:0000313" key="7">
    <source>
        <dbReference type="EMBL" id="PXY03216.1"/>
    </source>
</evidence>